<dbReference type="EMBL" id="CP058905">
    <property type="protein sequence ID" value="QLK01744.1"/>
    <property type="molecule type" value="Genomic_DNA"/>
</dbReference>
<protein>
    <submittedName>
        <fullName evidence="1">Uncharacterized protein</fullName>
    </submittedName>
</protein>
<name>A0A7D6GC24_9ACTN</name>
<sequence>MAAIAPTVTVAPDPLALRLDVGLSDTVPLLLLNDLDNYLFPLVPKLTKGTLRQFASVWATKQHATTSSVAVCQTQPAPDPGGVYSLRVRTTASASTAAYKRQIHDQISVAPPLPDGGIALQLAFVVGPRRAWPNLWKATIDSLGPILGRDHAAREWDTRDGRITNLGLHCTTDPFAGNHVTIAIRARTTDMHTAR</sequence>
<organism evidence="1">
    <name type="scientific">Micromonospora carbonacea</name>
    <dbReference type="NCBI Taxonomy" id="47853"/>
    <lineage>
        <taxon>Bacteria</taxon>
        <taxon>Bacillati</taxon>
        <taxon>Actinomycetota</taxon>
        <taxon>Actinomycetes</taxon>
        <taxon>Micromonosporales</taxon>
        <taxon>Micromonosporaceae</taxon>
        <taxon>Micromonospora</taxon>
    </lineage>
</organism>
<dbReference type="AlphaFoldDB" id="A0A7D6GC24"/>
<reference evidence="1" key="1">
    <citation type="submission" date="2020-08" db="EMBL/GenBank/DDBJ databases">
        <title>A bifunctional nitrone conjugated secondary metabolite targeting the ribosome.</title>
        <authorList>
            <person name="Limbrick E.M."/>
            <person name="Graf M."/>
            <person name="Derewacz D.K."/>
            <person name="Nguyen F."/>
            <person name="Spraggins J.M."/>
            <person name="Wieland M."/>
            <person name="Ynigez-Gutierrez A.E."/>
            <person name="Reisman B.J."/>
            <person name="Zinshteyn B."/>
            <person name="McCulloch K."/>
            <person name="Iverson T.M."/>
            <person name="Green R."/>
            <person name="Wilson D.N."/>
            <person name="Bachmann B.O."/>
        </authorList>
    </citation>
    <scope>NUCLEOTIDE SEQUENCE</scope>
    <source>
        <strain evidence="1">Africana</strain>
    </source>
</reference>
<evidence type="ECO:0000313" key="1">
    <source>
        <dbReference type="EMBL" id="QLK01744.1"/>
    </source>
</evidence>
<accession>A0A7D6GC24</accession>
<gene>
    <name evidence="1" type="ORF">HZU44_28345</name>
</gene>
<proteinExistence type="predicted"/>